<comment type="caution">
    <text evidence="1">The sequence shown here is derived from an EMBL/GenBank/DDBJ whole genome shotgun (WGS) entry which is preliminary data.</text>
</comment>
<gene>
    <name evidence="1" type="ORF">TNCT_591341</name>
</gene>
<accession>A0A8X6I4W0</accession>
<proteinExistence type="predicted"/>
<dbReference type="AlphaFoldDB" id="A0A8X6I4W0"/>
<reference evidence="1" key="1">
    <citation type="submission" date="2020-07" db="EMBL/GenBank/DDBJ databases">
        <title>Multicomponent nature underlies the extraordinary mechanical properties of spider dragline silk.</title>
        <authorList>
            <person name="Kono N."/>
            <person name="Nakamura H."/>
            <person name="Mori M."/>
            <person name="Yoshida Y."/>
            <person name="Ohtoshi R."/>
            <person name="Malay A.D."/>
            <person name="Moran D.A.P."/>
            <person name="Tomita M."/>
            <person name="Numata K."/>
            <person name="Arakawa K."/>
        </authorList>
    </citation>
    <scope>NUCLEOTIDE SEQUENCE</scope>
</reference>
<organism evidence="1 2">
    <name type="scientific">Trichonephila clavata</name>
    <name type="common">Joro spider</name>
    <name type="synonym">Nephila clavata</name>
    <dbReference type="NCBI Taxonomy" id="2740835"/>
    <lineage>
        <taxon>Eukaryota</taxon>
        <taxon>Metazoa</taxon>
        <taxon>Ecdysozoa</taxon>
        <taxon>Arthropoda</taxon>
        <taxon>Chelicerata</taxon>
        <taxon>Arachnida</taxon>
        <taxon>Araneae</taxon>
        <taxon>Araneomorphae</taxon>
        <taxon>Entelegynae</taxon>
        <taxon>Araneoidea</taxon>
        <taxon>Nephilidae</taxon>
        <taxon>Trichonephila</taxon>
    </lineage>
</organism>
<dbReference type="Proteomes" id="UP000887116">
    <property type="component" value="Unassembled WGS sequence"/>
</dbReference>
<protein>
    <submittedName>
        <fullName evidence="1">Uncharacterized protein</fullName>
    </submittedName>
</protein>
<name>A0A8X6I4W0_TRICU</name>
<evidence type="ECO:0000313" key="1">
    <source>
        <dbReference type="EMBL" id="GFQ98244.1"/>
    </source>
</evidence>
<evidence type="ECO:0000313" key="2">
    <source>
        <dbReference type="Proteomes" id="UP000887116"/>
    </source>
</evidence>
<dbReference type="EMBL" id="BMAO01004986">
    <property type="protein sequence ID" value="GFQ98244.1"/>
    <property type="molecule type" value="Genomic_DNA"/>
</dbReference>
<keyword evidence="2" id="KW-1185">Reference proteome</keyword>
<sequence length="101" mass="11047">MSSSSSRTNSMVLLKQNSTFHQGRAMGVQFVLNPCDSEKRARVKTLNLPKSHESATVIFYDSPSGKINKAGGGKKRNKGVRKKVKASNLLESIGLSSRFHP</sequence>